<organism evidence="8 9">
    <name type="scientific">Dinothrombium tinctorium</name>
    <dbReference type="NCBI Taxonomy" id="1965070"/>
    <lineage>
        <taxon>Eukaryota</taxon>
        <taxon>Metazoa</taxon>
        <taxon>Ecdysozoa</taxon>
        <taxon>Arthropoda</taxon>
        <taxon>Chelicerata</taxon>
        <taxon>Arachnida</taxon>
        <taxon>Acari</taxon>
        <taxon>Acariformes</taxon>
        <taxon>Trombidiformes</taxon>
        <taxon>Prostigmata</taxon>
        <taxon>Anystina</taxon>
        <taxon>Parasitengona</taxon>
        <taxon>Trombidioidea</taxon>
        <taxon>Trombidiidae</taxon>
        <taxon>Dinothrombium</taxon>
    </lineage>
</organism>
<evidence type="ECO:0000256" key="1">
    <source>
        <dbReference type="ARBA" id="ARBA00004319"/>
    </source>
</evidence>
<dbReference type="STRING" id="1965070.A0A443RGL7"/>
<dbReference type="InterPro" id="IPR038219">
    <property type="entry name" value="Sep15/SelM_sf"/>
</dbReference>
<dbReference type="EMBL" id="NCKU01000727">
    <property type="protein sequence ID" value="RWS14421.1"/>
    <property type="molecule type" value="Genomic_DNA"/>
</dbReference>
<comment type="caution">
    <text evidence="8">The sequence shown here is derived from an EMBL/GenBank/DDBJ whole genome shotgun (WGS) entry which is preliminary data.</text>
</comment>
<proteinExistence type="inferred from homology"/>
<dbReference type="AlphaFoldDB" id="A0A443RGL7"/>
<dbReference type="InterPro" id="IPR036249">
    <property type="entry name" value="Thioredoxin-like_sf"/>
</dbReference>
<keyword evidence="9" id="KW-1185">Reference proteome</keyword>
<dbReference type="PANTHER" id="PTHR13077:SF6">
    <property type="entry name" value="SELENOPROTEIN F"/>
    <property type="match status" value="1"/>
</dbReference>
<evidence type="ECO:0000256" key="4">
    <source>
        <dbReference type="ARBA" id="ARBA00022824"/>
    </source>
</evidence>
<dbReference type="InterPro" id="IPR039992">
    <property type="entry name" value="Sep15_SelM"/>
</dbReference>
<keyword evidence="4" id="KW-0256">Endoplasmic reticulum</keyword>
<comment type="subcellular location">
    <subcellularLocation>
        <location evidence="1">Endoplasmic reticulum lumen</location>
    </subcellularLocation>
</comment>
<comment type="similarity">
    <text evidence="2">Belongs to the selenoprotein M/F family.</text>
</comment>
<dbReference type="GO" id="GO:0005788">
    <property type="term" value="C:endoplasmic reticulum lumen"/>
    <property type="evidence" value="ECO:0007669"/>
    <property type="project" value="UniProtKB-SubCell"/>
</dbReference>
<dbReference type="InterPro" id="IPR014912">
    <property type="entry name" value="Sep15_SelM_dom"/>
</dbReference>
<accession>A0A443RGL7</accession>
<feature type="domain" description="Selenoprotein F/M" evidence="7">
    <location>
        <begin position="1"/>
        <end position="56"/>
    </location>
</feature>
<evidence type="ECO:0000313" key="8">
    <source>
        <dbReference type="EMBL" id="RWS14421.1"/>
    </source>
</evidence>
<protein>
    <recommendedName>
        <fullName evidence="6">Selenoprotein F</fullName>
    </recommendedName>
</protein>
<reference evidence="8 9" key="1">
    <citation type="journal article" date="2018" name="Gigascience">
        <title>Genomes of trombidid mites reveal novel predicted allergens and laterally-transferred genes associated with secondary metabolism.</title>
        <authorList>
            <person name="Dong X."/>
            <person name="Chaisiri K."/>
            <person name="Xia D."/>
            <person name="Armstrong S.D."/>
            <person name="Fang Y."/>
            <person name="Donnelly M.J."/>
            <person name="Kadowaki T."/>
            <person name="McGarry J.W."/>
            <person name="Darby A.C."/>
            <person name="Makepeace B.L."/>
        </authorList>
    </citation>
    <scope>NUCLEOTIDE SEQUENCE [LARGE SCALE GENOMIC DNA]</scope>
    <source>
        <strain evidence="8">UoL-WK</strain>
    </source>
</reference>
<evidence type="ECO:0000256" key="3">
    <source>
        <dbReference type="ARBA" id="ARBA00022729"/>
    </source>
</evidence>
<dbReference type="PANTHER" id="PTHR13077">
    <property type="entry name" value="SELENOPROTEIN F"/>
    <property type="match status" value="1"/>
</dbReference>
<evidence type="ECO:0000259" key="7">
    <source>
        <dbReference type="Pfam" id="PF08806"/>
    </source>
</evidence>
<evidence type="ECO:0000256" key="6">
    <source>
        <dbReference type="ARBA" id="ARBA00040775"/>
    </source>
</evidence>
<dbReference type="Proteomes" id="UP000285301">
    <property type="component" value="Unassembled WGS sequence"/>
</dbReference>
<evidence type="ECO:0000313" key="9">
    <source>
        <dbReference type="Proteomes" id="UP000285301"/>
    </source>
</evidence>
<dbReference type="Gene3D" id="3.40.30.50">
    <property type="entry name" value="Sep15/SelM thioredoxin-like domain, active-site redox motif"/>
    <property type="match status" value="1"/>
</dbReference>
<keyword evidence="3" id="KW-0732">Signal</keyword>
<name>A0A443RGL7_9ACAR</name>
<evidence type="ECO:0000256" key="2">
    <source>
        <dbReference type="ARBA" id="ARBA00005742"/>
    </source>
</evidence>
<evidence type="ECO:0000256" key="5">
    <source>
        <dbReference type="ARBA" id="ARBA00022933"/>
    </source>
</evidence>
<feature type="non-terminal residue" evidence="8">
    <location>
        <position position="1"/>
    </location>
</feature>
<gene>
    <name evidence="8" type="ORF">B4U79_03875</name>
</gene>
<dbReference type="SUPFAM" id="SSF52833">
    <property type="entry name" value="Thioredoxin-like"/>
    <property type="match status" value="1"/>
</dbReference>
<dbReference type="GO" id="GO:0016491">
    <property type="term" value="F:oxidoreductase activity"/>
    <property type="evidence" value="ECO:0007669"/>
    <property type="project" value="TreeGrafter"/>
</dbReference>
<dbReference type="OrthoDB" id="1910009at2759"/>
<dbReference type="Pfam" id="PF08806">
    <property type="entry name" value="Sep15_SelM"/>
    <property type="match status" value="1"/>
</dbReference>
<keyword evidence="5" id="KW-0712">Selenocysteine</keyword>
<sequence length="57" mass="6801">AFVRSDRPQQFPDFSVRYVRGSDPIIKLYDQVDNVVEMSIQKWNTDTVEEFLKEHLL</sequence>